<reference evidence="1 2" key="1">
    <citation type="submission" date="2016-04" db="EMBL/GenBank/DDBJ databases">
        <title>Genome sequence of Clostridium magnum DSM 2767.</title>
        <authorList>
            <person name="Poehlein A."/>
            <person name="Uhlig R."/>
            <person name="Fischer R."/>
            <person name="Bahl H."/>
            <person name="Daniel R."/>
        </authorList>
    </citation>
    <scope>NUCLEOTIDE SEQUENCE [LARGE SCALE GENOMIC DNA]</scope>
    <source>
        <strain evidence="1 2">DSM 2767</strain>
    </source>
</reference>
<comment type="caution">
    <text evidence="1">The sequence shown here is derived from an EMBL/GenBank/DDBJ whole genome shotgun (WGS) entry which is preliminary data.</text>
</comment>
<evidence type="ECO:0008006" key="3">
    <source>
        <dbReference type="Google" id="ProtNLM"/>
    </source>
</evidence>
<proteinExistence type="predicted"/>
<keyword evidence="2" id="KW-1185">Reference proteome</keyword>
<name>A0A161WQ13_9CLOT</name>
<accession>A0A161WQ13</accession>
<dbReference type="AlphaFoldDB" id="A0A161WQ13"/>
<sequence length="59" mass="6908">MAINMLCMNSDCKYYWEDMCTRNVNEEKIVISPHGCCETFEEGISEWYEKSEGCNAEEL</sequence>
<dbReference type="RefSeq" id="WP_066630679.1">
    <property type="nucleotide sequence ID" value="NZ_FQXL01000080.1"/>
</dbReference>
<dbReference type="Proteomes" id="UP000076603">
    <property type="component" value="Unassembled WGS sequence"/>
</dbReference>
<dbReference type="STRING" id="1121326.CLMAG_59670"/>
<evidence type="ECO:0000313" key="2">
    <source>
        <dbReference type="Proteomes" id="UP000076603"/>
    </source>
</evidence>
<dbReference type="OrthoDB" id="1955468at2"/>
<evidence type="ECO:0000313" key="1">
    <source>
        <dbReference type="EMBL" id="KZL88678.1"/>
    </source>
</evidence>
<organism evidence="1 2">
    <name type="scientific">Clostridium magnum DSM 2767</name>
    <dbReference type="NCBI Taxonomy" id="1121326"/>
    <lineage>
        <taxon>Bacteria</taxon>
        <taxon>Bacillati</taxon>
        <taxon>Bacillota</taxon>
        <taxon>Clostridia</taxon>
        <taxon>Eubacteriales</taxon>
        <taxon>Clostridiaceae</taxon>
        <taxon>Clostridium</taxon>
    </lineage>
</organism>
<dbReference type="PATRIC" id="fig|1121326.3.peg.6033"/>
<dbReference type="EMBL" id="LWAE01000015">
    <property type="protein sequence ID" value="KZL88678.1"/>
    <property type="molecule type" value="Genomic_DNA"/>
</dbReference>
<gene>
    <name evidence="1" type="ORF">CLMAG_59670</name>
</gene>
<protein>
    <recommendedName>
        <fullName evidence="3">DUF1540 domain-containing protein</fullName>
    </recommendedName>
</protein>